<reference evidence="12" key="2">
    <citation type="submission" date="2022-06" db="EMBL/GenBank/DDBJ databases">
        <title>Draft genome sequence of Burkholderia glumae strain GR20004 isolated from rice panicle showing bacterial panicle blight.</title>
        <authorList>
            <person name="Choi S.Y."/>
            <person name="Lee Y.H."/>
        </authorList>
    </citation>
    <scope>NUCLEOTIDE SEQUENCE</scope>
    <source>
        <strain evidence="12">GR20004</strain>
    </source>
</reference>
<keyword evidence="6" id="KW-0804">Transcription</keyword>
<keyword evidence="4" id="KW-1005">Bacterial flagellum biogenesis</keyword>
<name>A0AAQ0BUV1_BURGL</name>
<evidence type="ECO:0000256" key="5">
    <source>
        <dbReference type="ARBA" id="ARBA00023015"/>
    </source>
</evidence>
<feature type="region of interest" description="Disordered" evidence="9">
    <location>
        <begin position="1"/>
        <end position="48"/>
    </location>
</feature>
<keyword evidence="5" id="KW-0805">Transcription regulation</keyword>
<dbReference type="SUPFAM" id="SSF101498">
    <property type="entry name" value="Anti-sigma factor FlgM"/>
    <property type="match status" value="1"/>
</dbReference>
<evidence type="ECO:0000256" key="6">
    <source>
        <dbReference type="ARBA" id="ARBA00023163"/>
    </source>
</evidence>
<dbReference type="EMBL" id="CP099587">
    <property type="protein sequence ID" value="USS45978.1"/>
    <property type="molecule type" value="Genomic_DNA"/>
</dbReference>
<evidence type="ECO:0000256" key="9">
    <source>
        <dbReference type="SAM" id="MobiDB-lite"/>
    </source>
</evidence>
<protein>
    <recommendedName>
        <fullName evidence="2">Negative regulator of flagellin synthesis</fullName>
    </recommendedName>
    <alternativeName>
        <fullName evidence="8">Anti-sigma-28 factor</fullName>
    </alternativeName>
</protein>
<keyword evidence="3" id="KW-0678">Repressor</keyword>
<dbReference type="Proteomes" id="UP001056386">
    <property type="component" value="Chromosome 1"/>
</dbReference>
<evidence type="ECO:0000256" key="1">
    <source>
        <dbReference type="ARBA" id="ARBA00005322"/>
    </source>
</evidence>
<evidence type="ECO:0000313" key="14">
    <source>
        <dbReference type="Proteomes" id="UP001056386"/>
    </source>
</evidence>
<evidence type="ECO:0000256" key="4">
    <source>
        <dbReference type="ARBA" id="ARBA00022795"/>
    </source>
</evidence>
<dbReference type="Pfam" id="PF04316">
    <property type="entry name" value="FlgM"/>
    <property type="match status" value="1"/>
</dbReference>
<keyword evidence="11" id="KW-0969">Cilium</keyword>
<dbReference type="NCBIfam" id="TIGR03824">
    <property type="entry name" value="FlgM_jcvi"/>
    <property type="match status" value="1"/>
</dbReference>
<evidence type="ECO:0000313" key="12">
    <source>
        <dbReference type="EMBL" id="USS45978.1"/>
    </source>
</evidence>
<evidence type="ECO:0000313" key="13">
    <source>
        <dbReference type="Proteomes" id="UP000594892"/>
    </source>
</evidence>
<evidence type="ECO:0000256" key="7">
    <source>
        <dbReference type="ARBA" id="ARBA00024739"/>
    </source>
</evidence>
<dbReference type="RefSeq" id="WP_015877233.1">
    <property type="nucleotide sequence ID" value="NZ_CP021074.1"/>
</dbReference>
<evidence type="ECO:0000256" key="8">
    <source>
        <dbReference type="ARBA" id="ARBA00030117"/>
    </source>
</evidence>
<evidence type="ECO:0000256" key="2">
    <source>
        <dbReference type="ARBA" id="ARBA00017823"/>
    </source>
</evidence>
<feature type="compositionally biased region" description="Low complexity" evidence="9">
    <location>
        <begin position="18"/>
        <end position="48"/>
    </location>
</feature>
<reference evidence="11 13" key="1">
    <citation type="submission" date="2020-12" db="EMBL/GenBank/DDBJ databases">
        <title>FDA dAtabase for Regulatory Grade micrObial Sequences (FDA-ARGOS): Supporting development and validation of Infectious Disease Dx tests.</title>
        <authorList>
            <person name="Minogue T."/>
            <person name="Wolcott M."/>
            <person name="Wasieloski L."/>
            <person name="Aguilar W."/>
            <person name="Moore D."/>
            <person name="Jaissle J."/>
            <person name="Tallon L."/>
            <person name="Sadzewicz L."/>
            <person name="Zhao X."/>
            <person name="Boylan J."/>
            <person name="Ott S."/>
            <person name="Bowen H."/>
            <person name="Vavikolanu K."/>
            <person name="Mehta A."/>
            <person name="Aluvathingal J."/>
            <person name="Nadendla S."/>
            <person name="Yan Y."/>
            <person name="Sichtig H."/>
        </authorList>
    </citation>
    <scope>NUCLEOTIDE SEQUENCE [LARGE SCALE GENOMIC DNA]</scope>
    <source>
        <strain evidence="11 13">FDAARGOS_949</strain>
    </source>
</reference>
<proteinExistence type="inferred from homology"/>
<keyword evidence="11" id="KW-0282">Flagellum</keyword>
<dbReference type="InterPro" id="IPR007412">
    <property type="entry name" value="FlgM"/>
</dbReference>
<dbReference type="GO" id="GO:0044781">
    <property type="term" value="P:bacterial-type flagellum organization"/>
    <property type="evidence" value="ECO:0007669"/>
    <property type="project" value="UniProtKB-KW"/>
</dbReference>
<sequence length="111" mass="10956">MKIDTTPATNVRPASPDAASPRTQASSSTAPAAAAPAESAPAGGDANVNLSSLSTNLRLLAASGSADIDTAKVQSIRDAIKNGSLTIDTGKIADGILQTASELLRTPASLG</sequence>
<feature type="domain" description="Anti-sigma-28 factor FlgM C-terminal" evidence="10">
    <location>
        <begin position="48"/>
        <end position="98"/>
    </location>
</feature>
<comment type="function">
    <text evidence="7">Responsible for the coupling of flagellin expression to flagellar assembly by preventing expression of the flagellin genes when a component of the middle class of proteins is defective. It negatively regulates flagellar genes by inhibiting the activity of FliA by directly binding to FliA.</text>
</comment>
<evidence type="ECO:0000256" key="3">
    <source>
        <dbReference type="ARBA" id="ARBA00022491"/>
    </source>
</evidence>
<keyword evidence="14" id="KW-1185">Reference proteome</keyword>
<accession>A0AAQ0BUV1</accession>
<keyword evidence="11" id="KW-0966">Cell projection</keyword>
<comment type="similarity">
    <text evidence="1">Belongs to the FlgM family.</text>
</comment>
<gene>
    <name evidence="11" type="primary">flgM</name>
    <name evidence="11" type="ORF">I6H06_23895</name>
    <name evidence="12" type="ORF">NFI99_30985</name>
</gene>
<dbReference type="InterPro" id="IPR031316">
    <property type="entry name" value="FlgM_C"/>
</dbReference>
<dbReference type="InterPro" id="IPR035890">
    <property type="entry name" value="Anti-sigma-28_factor_FlgM_sf"/>
</dbReference>
<dbReference type="Proteomes" id="UP000594892">
    <property type="component" value="Chromosome 2"/>
</dbReference>
<dbReference type="AlphaFoldDB" id="A0AAQ0BUV1"/>
<evidence type="ECO:0000259" key="10">
    <source>
        <dbReference type="Pfam" id="PF04316"/>
    </source>
</evidence>
<organism evidence="11 13">
    <name type="scientific">Burkholderia glumae</name>
    <name type="common">Pseudomonas glumae</name>
    <dbReference type="NCBI Taxonomy" id="337"/>
    <lineage>
        <taxon>Bacteria</taxon>
        <taxon>Pseudomonadati</taxon>
        <taxon>Pseudomonadota</taxon>
        <taxon>Betaproteobacteria</taxon>
        <taxon>Burkholderiales</taxon>
        <taxon>Burkholderiaceae</taxon>
        <taxon>Burkholderia</taxon>
    </lineage>
</organism>
<dbReference type="GO" id="GO:0045892">
    <property type="term" value="P:negative regulation of DNA-templated transcription"/>
    <property type="evidence" value="ECO:0007669"/>
    <property type="project" value="InterPro"/>
</dbReference>
<evidence type="ECO:0000313" key="11">
    <source>
        <dbReference type="EMBL" id="QPQ94583.1"/>
    </source>
</evidence>
<dbReference type="EMBL" id="CP065601">
    <property type="protein sequence ID" value="QPQ94583.1"/>
    <property type="molecule type" value="Genomic_DNA"/>
</dbReference>
<dbReference type="GeneID" id="45696300"/>